<evidence type="ECO:0000256" key="5">
    <source>
        <dbReference type="ARBA" id="ARBA00022833"/>
    </source>
</evidence>
<keyword evidence="4" id="KW-0378">Hydrolase</keyword>
<dbReference type="RefSeq" id="WP_136824834.1">
    <property type="nucleotide sequence ID" value="NZ_SWBP01000001.1"/>
</dbReference>
<reference evidence="9 10" key="1">
    <citation type="submission" date="2019-04" db="EMBL/GenBank/DDBJ databases">
        <title>Pedobacter sp. AR-3-17 sp. nov., isolated from Arctic soil.</title>
        <authorList>
            <person name="Dahal R.H."/>
            <person name="Kim D.-U."/>
        </authorList>
    </citation>
    <scope>NUCLEOTIDE SEQUENCE [LARGE SCALE GENOMIC DNA]</scope>
    <source>
        <strain evidence="9 10">AR-3-17</strain>
    </source>
</reference>
<evidence type="ECO:0000256" key="7">
    <source>
        <dbReference type="SAM" id="SignalP"/>
    </source>
</evidence>
<proteinExistence type="predicted"/>
<evidence type="ECO:0000256" key="6">
    <source>
        <dbReference type="ARBA" id="ARBA00023049"/>
    </source>
</evidence>
<name>A0A4U1C5Q2_9SPHI</name>
<protein>
    <submittedName>
        <fullName evidence="9">Peptidase M48</fullName>
    </submittedName>
</protein>
<dbReference type="GO" id="GO:0004222">
    <property type="term" value="F:metalloendopeptidase activity"/>
    <property type="evidence" value="ECO:0007669"/>
    <property type="project" value="InterPro"/>
</dbReference>
<evidence type="ECO:0000259" key="8">
    <source>
        <dbReference type="Pfam" id="PF01435"/>
    </source>
</evidence>
<gene>
    <name evidence="9" type="ORF">FA046_02795</name>
</gene>
<dbReference type="GO" id="GO:0046872">
    <property type="term" value="F:metal ion binding"/>
    <property type="evidence" value="ECO:0007669"/>
    <property type="project" value="UniProtKB-KW"/>
</dbReference>
<dbReference type="GO" id="GO:0051603">
    <property type="term" value="P:proteolysis involved in protein catabolic process"/>
    <property type="evidence" value="ECO:0007669"/>
    <property type="project" value="TreeGrafter"/>
</dbReference>
<keyword evidence="7" id="KW-0732">Signal</keyword>
<dbReference type="Gene3D" id="3.30.2010.10">
    <property type="entry name" value="Metalloproteases ('zincins'), catalytic domain"/>
    <property type="match status" value="1"/>
</dbReference>
<accession>A0A4U1C5Q2</accession>
<keyword evidence="10" id="KW-1185">Reference proteome</keyword>
<sequence length="488" mass="54189">MKKHILSGFCAVSILLLNACSVNPVTGKKQLVLMSTEQEIAMGKEADPQIVAQYGLYENKELQSFITNKGKQMAAISHRPGLNYEFKIVDSEVLNAFAVPGGYVYFTRGIMAHFNNEAEFAGVLGHEIGHITARHSVAQQRNSILGQVGLIAGMIVAPNLAQFGQQASEGLGLLFLKFGRDAERESDGLGVEYSSKIGYDAQQMAGFFNTLERKSAGRGEELPDFLSTHPNPGDRNATVAKLAVDWKNQLNLTNPQINRNTYLRRIEGLIYGEDPKQGFVENNVFYHPVLKFQFPIPTNWSFQNSPQMVQMAPKDGKAIMNMTLIPGQSLEQAATEMLKQYGLQAIESRNITVNGLNAISIIADQAQQQQQGQQQQQQQPAIRTLSYVIQYGGVFYHLIGVSQVNDFNTYAPSFTNTMQNFRELKDAAKLAKQPERIRIKTVAQSATLNQALISFKMDSKRFEELAILNGMKLTDRVEKGTLIKVVGF</sequence>
<dbReference type="PANTHER" id="PTHR22726">
    <property type="entry name" value="METALLOENDOPEPTIDASE OMA1"/>
    <property type="match status" value="1"/>
</dbReference>
<evidence type="ECO:0000256" key="4">
    <source>
        <dbReference type="ARBA" id="ARBA00022801"/>
    </source>
</evidence>
<dbReference type="AlphaFoldDB" id="A0A4U1C5Q2"/>
<keyword evidence="3" id="KW-0479">Metal-binding</keyword>
<dbReference type="InterPro" id="IPR001915">
    <property type="entry name" value="Peptidase_M48"/>
</dbReference>
<dbReference type="InterPro" id="IPR051156">
    <property type="entry name" value="Mito/Outer_Membr_Metalloprot"/>
</dbReference>
<dbReference type="GO" id="GO:0016020">
    <property type="term" value="C:membrane"/>
    <property type="evidence" value="ECO:0007669"/>
    <property type="project" value="TreeGrafter"/>
</dbReference>
<evidence type="ECO:0000256" key="1">
    <source>
        <dbReference type="ARBA" id="ARBA00001947"/>
    </source>
</evidence>
<feature type="chain" id="PRO_5020707770" evidence="7">
    <location>
        <begin position="20"/>
        <end position="488"/>
    </location>
</feature>
<organism evidence="9 10">
    <name type="scientific">Pedobacter cryophilus</name>
    <dbReference type="NCBI Taxonomy" id="2571271"/>
    <lineage>
        <taxon>Bacteria</taxon>
        <taxon>Pseudomonadati</taxon>
        <taxon>Bacteroidota</taxon>
        <taxon>Sphingobacteriia</taxon>
        <taxon>Sphingobacteriales</taxon>
        <taxon>Sphingobacteriaceae</taxon>
        <taxon>Pedobacter</taxon>
    </lineage>
</organism>
<dbReference type="OrthoDB" id="9810445at2"/>
<dbReference type="EMBL" id="SWBP01000001">
    <property type="protein sequence ID" value="TKC00625.1"/>
    <property type="molecule type" value="Genomic_DNA"/>
</dbReference>
<comment type="cofactor">
    <cofactor evidence="1">
        <name>Zn(2+)</name>
        <dbReference type="ChEBI" id="CHEBI:29105"/>
    </cofactor>
</comment>
<evidence type="ECO:0000313" key="9">
    <source>
        <dbReference type="EMBL" id="TKC00625.1"/>
    </source>
</evidence>
<keyword evidence="6" id="KW-0482">Metalloprotease</keyword>
<dbReference type="CDD" id="cd07333">
    <property type="entry name" value="M48C_bepA_like"/>
    <property type="match status" value="1"/>
</dbReference>
<dbReference type="PANTHER" id="PTHR22726:SF1">
    <property type="entry name" value="METALLOENDOPEPTIDASE OMA1, MITOCHONDRIAL"/>
    <property type="match status" value="1"/>
</dbReference>
<evidence type="ECO:0000313" key="10">
    <source>
        <dbReference type="Proteomes" id="UP000308181"/>
    </source>
</evidence>
<evidence type="ECO:0000256" key="2">
    <source>
        <dbReference type="ARBA" id="ARBA00022670"/>
    </source>
</evidence>
<dbReference type="Gene3D" id="3.40.1000.10">
    <property type="entry name" value="Mog1/PsbP, alpha/beta/alpha sandwich"/>
    <property type="match status" value="1"/>
</dbReference>
<keyword evidence="5" id="KW-0862">Zinc</keyword>
<keyword evidence="2" id="KW-0645">Protease</keyword>
<feature type="signal peptide" evidence="7">
    <location>
        <begin position="1"/>
        <end position="19"/>
    </location>
</feature>
<evidence type="ECO:0000256" key="3">
    <source>
        <dbReference type="ARBA" id="ARBA00022723"/>
    </source>
</evidence>
<feature type="domain" description="Peptidase M48" evidence="8">
    <location>
        <begin position="66"/>
        <end position="239"/>
    </location>
</feature>
<dbReference type="Pfam" id="PF01435">
    <property type="entry name" value="Peptidase_M48"/>
    <property type="match status" value="1"/>
</dbReference>
<dbReference type="Proteomes" id="UP000308181">
    <property type="component" value="Unassembled WGS sequence"/>
</dbReference>
<comment type="caution">
    <text evidence="9">The sequence shown here is derived from an EMBL/GenBank/DDBJ whole genome shotgun (WGS) entry which is preliminary data.</text>
</comment>